<evidence type="ECO:0000256" key="9">
    <source>
        <dbReference type="ARBA" id="ARBA00023295"/>
    </source>
</evidence>
<dbReference type="GO" id="GO:0009272">
    <property type="term" value="P:fungal-type cell wall biogenesis"/>
    <property type="evidence" value="ECO:0007669"/>
    <property type="project" value="TreeGrafter"/>
</dbReference>
<dbReference type="GO" id="GO:0008496">
    <property type="term" value="F:mannan endo-1,6-alpha-mannosidase activity"/>
    <property type="evidence" value="ECO:0007669"/>
    <property type="project" value="UniProtKB-UniRule"/>
</dbReference>
<comment type="caution">
    <text evidence="13">The sequence shown here is derived from an EMBL/GenBank/DDBJ whole genome shotgun (WGS) entry which is preliminary data.</text>
</comment>
<evidence type="ECO:0000256" key="12">
    <source>
        <dbReference type="SAM" id="SignalP"/>
    </source>
</evidence>
<protein>
    <recommendedName>
        <fullName evidence="4 10">Mannan endo-1,6-alpha-mannosidase</fullName>
        <ecNumber evidence="4 10">3.2.1.101</ecNumber>
    </recommendedName>
</protein>
<feature type="chain" id="PRO_5040209596" description="Mannan endo-1,6-alpha-mannosidase" evidence="12">
    <location>
        <begin position="21"/>
        <end position="450"/>
    </location>
</feature>
<dbReference type="FunFam" id="1.50.10.20:FF:000006">
    <property type="entry name" value="Mannan endo-1,6-alpha-mannosidase"/>
    <property type="match status" value="1"/>
</dbReference>
<keyword evidence="9 10" id="KW-0326">Glycosidase</keyword>
<dbReference type="PANTHER" id="PTHR12145:SF36">
    <property type="entry name" value="MANNAN ENDO-1,6-ALPHA-MANNOSIDASE DCW1"/>
    <property type="match status" value="1"/>
</dbReference>
<evidence type="ECO:0000256" key="2">
    <source>
        <dbReference type="ARBA" id="ARBA00004308"/>
    </source>
</evidence>
<comment type="catalytic activity">
    <reaction evidence="1 10">
        <text>Random hydrolysis of (1-&gt;6)-alpha-D-mannosidic linkages in unbranched (1-&gt;6)-mannans.</text>
        <dbReference type="EC" id="3.2.1.101"/>
    </reaction>
</comment>
<evidence type="ECO:0000313" key="14">
    <source>
        <dbReference type="Proteomes" id="UP000799444"/>
    </source>
</evidence>
<keyword evidence="5 12" id="KW-0732">Signal</keyword>
<dbReference type="PIRSF" id="PIRSF016302">
    <property type="entry name" value="Man_a_manosd"/>
    <property type="match status" value="1"/>
</dbReference>
<evidence type="ECO:0000313" key="13">
    <source>
        <dbReference type="EMBL" id="KAF2726557.1"/>
    </source>
</evidence>
<evidence type="ECO:0000256" key="1">
    <source>
        <dbReference type="ARBA" id="ARBA00001452"/>
    </source>
</evidence>
<evidence type="ECO:0000256" key="6">
    <source>
        <dbReference type="ARBA" id="ARBA00022801"/>
    </source>
</evidence>
<name>A0A9P4QFY2_9PLEO</name>
<comment type="subcellular location">
    <subcellularLocation>
        <location evidence="2">Endomembrane system</location>
    </subcellularLocation>
</comment>
<dbReference type="AlphaFoldDB" id="A0A9P4QFY2"/>
<proteinExistence type="inferred from homology"/>
<dbReference type="Proteomes" id="UP000799444">
    <property type="component" value="Unassembled WGS sequence"/>
</dbReference>
<dbReference type="InterPro" id="IPR014480">
    <property type="entry name" value="Mannan-1_6-alpha_mannosidase"/>
</dbReference>
<evidence type="ECO:0000256" key="4">
    <source>
        <dbReference type="ARBA" id="ARBA00012350"/>
    </source>
</evidence>
<accession>A0A9P4QFY2</accession>
<dbReference type="OrthoDB" id="4187847at2759"/>
<keyword evidence="14" id="KW-1185">Reference proteome</keyword>
<organism evidence="13 14">
    <name type="scientific">Polyplosphaeria fusca</name>
    <dbReference type="NCBI Taxonomy" id="682080"/>
    <lineage>
        <taxon>Eukaryota</taxon>
        <taxon>Fungi</taxon>
        <taxon>Dikarya</taxon>
        <taxon>Ascomycota</taxon>
        <taxon>Pezizomycotina</taxon>
        <taxon>Dothideomycetes</taxon>
        <taxon>Pleosporomycetidae</taxon>
        <taxon>Pleosporales</taxon>
        <taxon>Tetraplosphaeriaceae</taxon>
        <taxon>Polyplosphaeria</taxon>
    </lineage>
</organism>
<keyword evidence="8" id="KW-0325">Glycoprotein</keyword>
<dbReference type="InterPro" id="IPR008928">
    <property type="entry name" value="6-hairpin_glycosidase_sf"/>
</dbReference>
<evidence type="ECO:0000256" key="5">
    <source>
        <dbReference type="ARBA" id="ARBA00022729"/>
    </source>
</evidence>
<evidence type="ECO:0000256" key="3">
    <source>
        <dbReference type="ARBA" id="ARBA00009699"/>
    </source>
</evidence>
<keyword evidence="6 10" id="KW-0378">Hydrolase</keyword>
<evidence type="ECO:0000256" key="8">
    <source>
        <dbReference type="ARBA" id="ARBA00023180"/>
    </source>
</evidence>
<evidence type="ECO:0000256" key="7">
    <source>
        <dbReference type="ARBA" id="ARBA00023136"/>
    </source>
</evidence>
<evidence type="ECO:0000256" key="10">
    <source>
        <dbReference type="PIRNR" id="PIRNR016302"/>
    </source>
</evidence>
<feature type="compositionally biased region" description="Polar residues" evidence="11">
    <location>
        <begin position="402"/>
        <end position="427"/>
    </location>
</feature>
<keyword evidence="7" id="KW-0472">Membrane</keyword>
<dbReference type="EC" id="3.2.1.101" evidence="4 10"/>
<dbReference type="Pfam" id="PF03663">
    <property type="entry name" value="Glyco_hydro_76"/>
    <property type="match status" value="1"/>
</dbReference>
<dbReference type="SUPFAM" id="SSF48208">
    <property type="entry name" value="Six-hairpin glycosidases"/>
    <property type="match status" value="1"/>
</dbReference>
<dbReference type="EMBL" id="ML996440">
    <property type="protein sequence ID" value="KAF2726557.1"/>
    <property type="molecule type" value="Genomic_DNA"/>
</dbReference>
<dbReference type="InterPro" id="IPR005198">
    <property type="entry name" value="Glyco_hydro_76"/>
</dbReference>
<comment type="similarity">
    <text evidence="3 10">Belongs to the glycosyl hydrolase 76 family.</text>
</comment>
<dbReference type="GO" id="GO:0012505">
    <property type="term" value="C:endomembrane system"/>
    <property type="evidence" value="ECO:0007669"/>
    <property type="project" value="UniProtKB-SubCell"/>
</dbReference>
<reference evidence="13" key="1">
    <citation type="journal article" date="2020" name="Stud. Mycol.">
        <title>101 Dothideomycetes genomes: a test case for predicting lifestyles and emergence of pathogens.</title>
        <authorList>
            <person name="Haridas S."/>
            <person name="Albert R."/>
            <person name="Binder M."/>
            <person name="Bloem J."/>
            <person name="Labutti K."/>
            <person name="Salamov A."/>
            <person name="Andreopoulos B."/>
            <person name="Baker S."/>
            <person name="Barry K."/>
            <person name="Bills G."/>
            <person name="Bluhm B."/>
            <person name="Cannon C."/>
            <person name="Castanera R."/>
            <person name="Culley D."/>
            <person name="Daum C."/>
            <person name="Ezra D."/>
            <person name="Gonzalez J."/>
            <person name="Henrissat B."/>
            <person name="Kuo A."/>
            <person name="Liang C."/>
            <person name="Lipzen A."/>
            <person name="Lutzoni F."/>
            <person name="Magnuson J."/>
            <person name="Mondo S."/>
            <person name="Nolan M."/>
            <person name="Ohm R."/>
            <person name="Pangilinan J."/>
            <person name="Park H.-J."/>
            <person name="Ramirez L."/>
            <person name="Alfaro M."/>
            <person name="Sun H."/>
            <person name="Tritt A."/>
            <person name="Yoshinaga Y."/>
            <person name="Zwiers L.-H."/>
            <person name="Turgeon B."/>
            <person name="Goodwin S."/>
            <person name="Spatafora J."/>
            <person name="Crous P."/>
            <person name="Grigoriev I."/>
        </authorList>
    </citation>
    <scope>NUCLEOTIDE SEQUENCE</scope>
    <source>
        <strain evidence="13">CBS 125425</strain>
    </source>
</reference>
<feature type="region of interest" description="Disordered" evidence="11">
    <location>
        <begin position="390"/>
        <end position="427"/>
    </location>
</feature>
<evidence type="ECO:0000256" key="11">
    <source>
        <dbReference type="SAM" id="MobiDB-lite"/>
    </source>
</evidence>
<feature type="signal peptide" evidence="12">
    <location>
        <begin position="1"/>
        <end position="20"/>
    </location>
</feature>
<dbReference type="PANTHER" id="PTHR12145">
    <property type="entry name" value="MANNAN ENDO-1,6-ALPHA-MANNOSIDASE DCW1"/>
    <property type="match status" value="1"/>
</dbReference>
<dbReference type="Gene3D" id="1.50.10.20">
    <property type="match status" value="1"/>
</dbReference>
<gene>
    <name evidence="13" type="ORF">EJ04DRAFT_571164</name>
</gene>
<sequence length="450" mass="47933">MHSIAFLSLAACAIVTTVGALDLDVKSTDSIKDATKAMVNAIIGGYNGQEAGFPAGLFGDSYYFWEAGAVWTAMIEYSHLTGDTQYDKLIAQAMNHQVGEYNAYMPANQTKNLANDDQSTWGLAAMTAAETGFKEKADDGEWIDRAKAVFDTQAQRWDDKTCDGGLRWQIFTFNNGYNYKNAISNGQFFLLAARLAKATGNDTFTEWAEKTYKWTQDVGFLTEDFAVYDGADSEMDCESVNHIQWSLSHAVFTEGAAVMYNLTNDDSWKDAVAGFVSHSSIFQDEDSSILFEVACETNGKCNTDQKAFKGLAARHYARAAVSAPEAAGNLSKVLEASAKAAAGACSGNGDDFGCSLQWNKDGEAEKTRDGGLSETLSALEAVQVLLFTEEGSTGNGNGNGTLPSAAQSGNAGPSPTNSGGPTEATGSASQVANSWSLSMGIALLALFVLQ</sequence>
<dbReference type="GO" id="GO:0016052">
    <property type="term" value="P:carbohydrate catabolic process"/>
    <property type="evidence" value="ECO:0007669"/>
    <property type="project" value="InterPro"/>
</dbReference>